<dbReference type="STRING" id="1045774.SAMN05421872_10840"/>
<evidence type="ECO:0000313" key="1">
    <source>
        <dbReference type="EMBL" id="SDD42917.1"/>
    </source>
</evidence>
<dbReference type="EMBL" id="FMZM01000008">
    <property type="protein sequence ID" value="SDD42917.1"/>
    <property type="molecule type" value="Genomic_DNA"/>
</dbReference>
<protein>
    <submittedName>
        <fullName evidence="1">DNA-binding transcriptional regulator, AcrR family</fullName>
    </submittedName>
</protein>
<keyword evidence="2" id="KW-1185">Reference proteome</keyword>
<organism evidence="1 2">
    <name type="scientific">Nocardioides lianchengensis</name>
    <dbReference type="NCBI Taxonomy" id="1045774"/>
    <lineage>
        <taxon>Bacteria</taxon>
        <taxon>Bacillati</taxon>
        <taxon>Actinomycetota</taxon>
        <taxon>Actinomycetes</taxon>
        <taxon>Propionibacteriales</taxon>
        <taxon>Nocardioidaceae</taxon>
        <taxon>Nocardioides</taxon>
    </lineage>
</organism>
<dbReference type="GO" id="GO:0003677">
    <property type="term" value="F:DNA binding"/>
    <property type="evidence" value="ECO:0007669"/>
    <property type="project" value="UniProtKB-KW"/>
</dbReference>
<proteinExistence type="predicted"/>
<reference evidence="1 2" key="1">
    <citation type="submission" date="2016-10" db="EMBL/GenBank/DDBJ databases">
        <authorList>
            <person name="de Groot N.N."/>
        </authorList>
    </citation>
    <scope>NUCLEOTIDE SEQUENCE [LARGE SCALE GENOMIC DNA]</scope>
    <source>
        <strain evidence="1 2">CGMCC 4.6858</strain>
    </source>
</reference>
<dbReference type="AlphaFoldDB" id="A0A1G6UQT9"/>
<dbReference type="SUPFAM" id="SSF46689">
    <property type="entry name" value="Homeodomain-like"/>
    <property type="match status" value="1"/>
</dbReference>
<dbReference type="InterPro" id="IPR009057">
    <property type="entry name" value="Homeodomain-like_sf"/>
</dbReference>
<accession>A0A1G6UQT9</accession>
<name>A0A1G6UQT9_9ACTN</name>
<keyword evidence="1" id="KW-0238">DNA-binding</keyword>
<dbReference type="Proteomes" id="UP000199034">
    <property type="component" value="Unassembled WGS sequence"/>
</dbReference>
<gene>
    <name evidence="1" type="ORF">SAMN05421872_10840</name>
</gene>
<evidence type="ECO:0000313" key="2">
    <source>
        <dbReference type="Proteomes" id="UP000199034"/>
    </source>
</evidence>
<sequence>MQSGTYRGVSAEDRAAERRERLLAATLAVWGAPGGRVTMTRVCAEAGLSERYFYESFRNLDEALLAVLDAIASEIESVGLAAAEAAGDEPEARARASIAAFVALVADDPRKGRVAIIESAGIATLRPRRTALLRHFAHRLTEEIEDRHGPEVWGGASGEVAGLLFIGGTAELVTAWLDGALVVTPEQIVETATAMMLGALR</sequence>
<dbReference type="Gene3D" id="1.10.357.10">
    <property type="entry name" value="Tetracycline Repressor, domain 2"/>
    <property type="match status" value="1"/>
</dbReference>